<dbReference type="GO" id="GO:0016567">
    <property type="term" value="P:protein ubiquitination"/>
    <property type="evidence" value="ECO:0007669"/>
    <property type="project" value="TreeGrafter"/>
</dbReference>
<dbReference type="EMBL" id="BSYR01000035">
    <property type="protein sequence ID" value="GMJ01377.1"/>
    <property type="molecule type" value="Genomic_DNA"/>
</dbReference>
<reference evidence="8" key="1">
    <citation type="submission" date="2023-05" db="EMBL/GenBank/DDBJ databases">
        <title>Genome and transcriptome analyses reveal genes involved in the formation of fine ridges on petal epidermal cells in Hibiscus trionum.</title>
        <authorList>
            <person name="Koshimizu S."/>
            <person name="Masuda S."/>
            <person name="Ishii T."/>
            <person name="Shirasu K."/>
            <person name="Hoshino A."/>
            <person name="Arita M."/>
        </authorList>
    </citation>
    <scope>NUCLEOTIDE SEQUENCE</scope>
    <source>
        <strain evidence="8">Hamamatsu line</strain>
    </source>
</reference>
<evidence type="ECO:0000256" key="1">
    <source>
        <dbReference type="ARBA" id="ARBA00000900"/>
    </source>
</evidence>
<dbReference type="SMART" id="SM00184">
    <property type="entry name" value="RING"/>
    <property type="match status" value="1"/>
</dbReference>
<evidence type="ECO:0000313" key="9">
    <source>
        <dbReference type="Proteomes" id="UP001165190"/>
    </source>
</evidence>
<evidence type="ECO:0000256" key="4">
    <source>
        <dbReference type="ARBA" id="ARBA00022771"/>
    </source>
</evidence>
<protein>
    <recommendedName>
        <fullName evidence="2">RING-type E3 ubiquitin transferase</fullName>
        <ecNumber evidence="2">2.3.2.27</ecNumber>
    </recommendedName>
</protein>
<evidence type="ECO:0000256" key="3">
    <source>
        <dbReference type="ARBA" id="ARBA00022723"/>
    </source>
</evidence>
<comment type="caution">
    <text evidence="8">The sequence shown here is derived from an EMBL/GenBank/DDBJ whole genome shotgun (WGS) entry which is preliminary data.</text>
</comment>
<gene>
    <name evidence="8" type="ORF">HRI_003806900</name>
</gene>
<keyword evidence="9" id="KW-1185">Reference proteome</keyword>
<dbReference type="InterPro" id="IPR001841">
    <property type="entry name" value="Znf_RING"/>
</dbReference>
<evidence type="ECO:0000259" key="7">
    <source>
        <dbReference type="PROSITE" id="PS50089"/>
    </source>
</evidence>
<keyword evidence="5" id="KW-0862">Zinc</keyword>
<evidence type="ECO:0000313" key="8">
    <source>
        <dbReference type="EMBL" id="GMJ01377.1"/>
    </source>
</evidence>
<feature type="domain" description="RING-type" evidence="7">
    <location>
        <begin position="182"/>
        <end position="223"/>
    </location>
</feature>
<evidence type="ECO:0000256" key="2">
    <source>
        <dbReference type="ARBA" id="ARBA00012483"/>
    </source>
</evidence>
<keyword evidence="3" id="KW-0479">Metal-binding</keyword>
<dbReference type="SUPFAM" id="SSF57850">
    <property type="entry name" value="RING/U-box"/>
    <property type="match status" value="1"/>
</dbReference>
<organism evidence="8 9">
    <name type="scientific">Hibiscus trionum</name>
    <name type="common">Flower of an hour</name>
    <dbReference type="NCBI Taxonomy" id="183268"/>
    <lineage>
        <taxon>Eukaryota</taxon>
        <taxon>Viridiplantae</taxon>
        <taxon>Streptophyta</taxon>
        <taxon>Embryophyta</taxon>
        <taxon>Tracheophyta</taxon>
        <taxon>Spermatophyta</taxon>
        <taxon>Magnoliopsida</taxon>
        <taxon>eudicotyledons</taxon>
        <taxon>Gunneridae</taxon>
        <taxon>Pentapetalae</taxon>
        <taxon>rosids</taxon>
        <taxon>malvids</taxon>
        <taxon>Malvales</taxon>
        <taxon>Malvaceae</taxon>
        <taxon>Malvoideae</taxon>
        <taxon>Hibiscus</taxon>
    </lineage>
</organism>
<dbReference type="GO" id="GO:0008270">
    <property type="term" value="F:zinc ion binding"/>
    <property type="evidence" value="ECO:0007669"/>
    <property type="project" value="UniProtKB-KW"/>
</dbReference>
<dbReference type="GO" id="GO:0061630">
    <property type="term" value="F:ubiquitin protein ligase activity"/>
    <property type="evidence" value="ECO:0007669"/>
    <property type="project" value="UniProtKB-EC"/>
</dbReference>
<dbReference type="EC" id="2.3.2.27" evidence="2"/>
<dbReference type="OrthoDB" id="4348522at2759"/>
<dbReference type="PANTHER" id="PTHR15710:SF59">
    <property type="entry name" value="E3 UBIQUITIN-PROTEIN LIGASE SDIR1-LIKE"/>
    <property type="match status" value="1"/>
</dbReference>
<dbReference type="InterPro" id="IPR013083">
    <property type="entry name" value="Znf_RING/FYVE/PHD"/>
</dbReference>
<dbReference type="Proteomes" id="UP001165190">
    <property type="component" value="Unassembled WGS sequence"/>
</dbReference>
<proteinExistence type="predicted"/>
<dbReference type="Pfam" id="PF13639">
    <property type="entry name" value="zf-RING_2"/>
    <property type="match status" value="1"/>
</dbReference>
<dbReference type="GO" id="GO:0005737">
    <property type="term" value="C:cytoplasm"/>
    <property type="evidence" value="ECO:0007669"/>
    <property type="project" value="TreeGrafter"/>
</dbReference>
<evidence type="ECO:0000256" key="6">
    <source>
        <dbReference type="PROSITE-ProRule" id="PRU00175"/>
    </source>
</evidence>
<dbReference type="Gene3D" id="3.30.40.10">
    <property type="entry name" value="Zinc/RING finger domain, C3HC4 (zinc finger)"/>
    <property type="match status" value="1"/>
</dbReference>
<accession>A0A9W7MI48</accession>
<dbReference type="AlphaFoldDB" id="A0A9W7MI48"/>
<evidence type="ECO:0000256" key="5">
    <source>
        <dbReference type="ARBA" id="ARBA00022833"/>
    </source>
</evidence>
<dbReference type="PANTHER" id="PTHR15710">
    <property type="entry name" value="E3 UBIQUITIN-PROTEIN LIGASE PRAJA"/>
    <property type="match status" value="1"/>
</dbReference>
<sequence length="229" mass="25484">MALVPISILLHELGVMREDHLTPHHDIQLKLIVAIALRRIDPVTGYSSNPFSSFELVSFGLGLLQNIDQLRQVLDPRFARVGIDTSSAPYDDIVEEIVKCGVGAARTRVDAGESLCGTLCLRCWIEAELTETDINRDTSLSRAAAEPATEFERDNYGMVVAREASIGEMLKRVEVEGGDETCVICLNEVEVGFEACRMPCSHGFHGDCIEKWLRQSHYCPICRFEMPTN</sequence>
<dbReference type="PROSITE" id="PS50089">
    <property type="entry name" value="ZF_RING_2"/>
    <property type="match status" value="1"/>
</dbReference>
<keyword evidence="4 6" id="KW-0863">Zinc-finger</keyword>
<name>A0A9W7MI48_HIBTR</name>
<comment type="catalytic activity">
    <reaction evidence="1">
        <text>S-ubiquitinyl-[E2 ubiquitin-conjugating enzyme]-L-cysteine + [acceptor protein]-L-lysine = [E2 ubiquitin-conjugating enzyme]-L-cysteine + N(6)-ubiquitinyl-[acceptor protein]-L-lysine.</text>
        <dbReference type="EC" id="2.3.2.27"/>
    </reaction>
</comment>